<comment type="caution">
    <text evidence="1">The sequence shown here is derived from an EMBL/GenBank/DDBJ whole genome shotgun (WGS) entry which is preliminary data.</text>
</comment>
<reference evidence="1 2" key="1">
    <citation type="submission" date="2015-07" db="EMBL/GenBank/DDBJ databases">
        <authorList>
            <person name="O'Brien H.E."/>
            <person name="Thakur S."/>
            <person name="Gong Y."/>
            <person name="Wang P.W."/>
            <person name="Guttman D.S."/>
        </authorList>
    </citation>
    <scope>NUCLEOTIDE SEQUENCE [LARGE SCALE GENOMIC DNA]</scope>
    <source>
        <strain evidence="1 2">107</strain>
    </source>
</reference>
<organism evidence="1 2">
    <name type="scientific">Pseudomonas amygdali pv. lachrymans</name>
    <name type="common">Pseudomonas syringae pv. lachrymans</name>
    <dbReference type="NCBI Taxonomy" id="53707"/>
    <lineage>
        <taxon>Bacteria</taxon>
        <taxon>Pseudomonadati</taxon>
        <taxon>Pseudomonadota</taxon>
        <taxon>Gammaproteobacteria</taxon>
        <taxon>Pseudomonadales</taxon>
        <taxon>Pseudomonadaceae</taxon>
        <taxon>Pseudomonas</taxon>
        <taxon>Pseudomonas amygdali</taxon>
    </lineage>
</organism>
<name>A0ABR5L1P8_PSEAV</name>
<dbReference type="EMBL" id="LGLK01000006">
    <property type="protein sequence ID" value="KPC22429.1"/>
    <property type="molecule type" value="Genomic_DNA"/>
</dbReference>
<protein>
    <submittedName>
        <fullName evidence="1">Uncharacterized protein</fullName>
    </submittedName>
</protein>
<accession>A0ABR5L1P8</accession>
<dbReference type="RefSeq" id="WP_054068138.1">
    <property type="nucleotide sequence ID" value="NZ_CP127051.1"/>
</dbReference>
<evidence type="ECO:0000313" key="2">
    <source>
        <dbReference type="Proteomes" id="UP000037943"/>
    </source>
</evidence>
<reference evidence="1 2" key="2">
    <citation type="submission" date="2015-10" db="EMBL/GenBank/DDBJ databases">
        <title>Comparative genomics and high-throughput reverse genetic screens identify a new phytobacterial MAMP and an Arabidopsis receptor required for immune elicitation.</title>
        <authorList>
            <person name="Mott G.A."/>
            <person name="Thakur S."/>
            <person name="Wang P.W."/>
            <person name="Desveaux D."/>
            <person name="Guttman D.S."/>
        </authorList>
    </citation>
    <scope>NUCLEOTIDE SEQUENCE [LARGE SCALE GENOMIC DNA]</scope>
    <source>
        <strain evidence="1 2">107</strain>
    </source>
</reference>
<proteinExistence type="predicted"/>
<keyword evidence="2" id="KW-1185">Reference proteome</keyword>
<gene>
    <name evidence="1" type="ORF">AC499_5016</name>
</gene>
<evidence type="ECO:0000313" key="1">
    <source>
        <dbReference type="EMBL" id="KPC22429.1"/>
    </source>
</evidence>
<dbReference type="Proteomes" id="UP000037943">
    <property type="component" value="Unassembled WGS sequence"/>
</dbReference>
<sequence length="92" mass="10178">MTTANRTIPLSWSDSLIDVRYALEAYHQLSQAFIEKLARDCSNGDAQAVVDGSETLFRPIMDSLSDFIEQVDSVRKAYAQIDLEASEGPSHA</sequence>